<organism evidence="1 2">
    <name type="scientific">Solanum verrucosum</name>
    <dbReference type="NCBI Taxonomy" id="315347"/>
    <lineage>
        <taxon>Eukaryota</taxon>
        <taxon>Viridiplantae</taxon>
        <taxon>Streptophyta</taxon>
        <taxon>Embryophyta</taxon>
        <taxon>Tracheophyta</taxon>
        <taxon>Spermatophyta</taxon>
        <taxon>Magnoliopsida</taxon>
        <taxon>eudicotyledons</taxon>
        <taxon>Gunneridae</taxon>
        <taxon>Pentapetalae</taxon>
        <taxon>asterids</taxon>
        <taxon>lamiids</taxon>
        <taxon>Solanales</taxon>
        <taxon>Solanaceae</taxon>
        <taxon>Solanoideae</taxon>
        <taxon>Solaneae</taxon>
        <taxon>Solanum</taxon>
    </lineage>
</organism>
<dbReference type="Gene3D" id="3.30.70.270">
    <property type="match status" value="1"/>
</dbReference>
<reference evidence="1" key="1">
    <citation type="submission" date="2023-08" db="EMBL/GenBank/DDBJ databases">
        <title>A de novo genome assembly of Solanum verrucosum Schlechtendal, a Mexican diploid species geographically isolated from the other diploid A-genome species in potato relatives.</title>
        <authorList>
            <person name="Hosaka K."/>
        </authorList>
    </citation>
    <scope>NUCLEOTIDE SEQUENCE</scope>
    <source>
        <tissue evidence="1">Young leaves</tissue>
    </source>
</reference>
<name>A0AAF0ZLI9_SOLVR</name>
<keyword evidence="2" id="KW-1185">Reference proteome</keyword>
<dbReference type="InterPro" id="IPR050951">
    <property type="entry name" value="Retrovirus_Pol_polyprotein"/>
</dbReference>
<evidence type="ECO:0000313" key="2">
    <source>
        <dbReference type="Proteomes" id="UP001234989"/>
    </source>
</evidence>
<dbReference type="InterPro" id="IPR043502">
    <property type="entry name" value="DNA/RNA_pol_sf"/>
</dbReference>
<dbReference type="PANTHER" id="PTHR37984">
    <property type="entry name" value="PROTEIN CBG26694"/>
    <property type="match status" value="1"/>
</dbReference>
<protein>
    <recommendedName>
        <fullName evidence="3">Reverse transcriptase</fullName>
    </recommendedName>
</protein>
<dbReference type="EMBL" id="CP133619">
    <property type="protein sequence ID" value="WMV42108.1"/>
    <property type="molecule type" value="Genomic_DNA"/>
</dbReference>
<dbReference type="InterPro" id="IPR043128">
    <property type="entry name" value="Rev_trsase/Diguanyl_cyclase"/>
</dbReference>
<evidence type="ECO:0000313" key="1">
    <source>
        <dbReference type="EMBL" id="WMV42108.1"/>
    </source>
</evidence>
<dbReference type="SUPFAM" id="SSF56672">
    <property type="entry name" value="DNA/RNA polymerases"/>
    <property type="match status" value="1"/>
</dbReference>
<gene>
    <name evidence="1" type="ORF">MTR67_035493</name>
</gene>
<dbReference type="PANTHER" id="PTHR37984:SF5">
    <property type="entry name" value="PROTEIN NYNRIN-LIKE"/>
    <property type="match status" value="1"/>
</dbReference>
<sequence>MPKGQFVSCLKARKMISEGCIFRLVRVRDVDSKTPTLESVPIVKEFSEVFPDDLPCIPASGKWTLDHQLLAKFSKYEFSLRYVALLGNIVSSTGIEVDPKKMDAVKNRPRPLTPSDIRSFLGLASYYRRFVEGFSSVVSPMMALTQK</sequence>
<dbReference type="AlphaFoldDB" id="A0AAF0ZLI9"/>
<proteinExistence type="predicted"/>
<evidence type="ECO:0008006" key="3">
    <source>
        <dbReference type="Google" id="ProtNLM"/>
    </source>
</evidence>
<dbReference type="Proteomes" id="UP001234989">
    <property type="component" value="Chromosome 8"/>
</dbReference>
<accession>A0AAF0ZLI9</accession>